<feature type="transmembrane region" description="Helical" evidence="1">
    <location>
        <begin position="20"/>
        <end position="38"/>
    </location>
</feature>
<evidence type="ECO:0000256" key="1">
    <source>
        <dbReference type="SAM" id="Phobius"/>
    </source>
</evidence>
<proteinExistence type="predicted"/>
<keyword evidence="1" id="KW-0812">Transmembrane</keyword>
<evidence type="ECO:0000313" key="3">
    <source>
        <dbReference type="Proteomes" id="UP001500795"/>
    </source>
</evidence>
<evidence type="ECO:0000313" key="2">
    <source>
        <dbReference type="EMBL" id="GAA3552152.1"/>
    </source>
</evidence>
<keyword evidence="1" id="KW-0472">Membrane</keyword>
<dbReference type="EMBL" id="BAABCX010000010">
    <property type="protein sequence ID" value="GAA3552152.1"/>
    <property type="molecule type" value="Genomic_DNA"/>
</dbReference>
<dbReference type="Proteomes" id="UP001500795">
    <property type="component" value="Unassembled WGS sequence"/>
</dbReference>
<gene>
    <name evidence="2" type="ORF">GCM10022394_35500</name>
</gene>
<name>A0ABP6WMB9_9GAMM</name>
<accession>A0ABP6WMB9</accession>
<reference evidence="3" key="1">
    <citation type="journal article" date="2019" name="Int. J. Syst. Evol. Microbiol.">
        <title>The Global Catalogue of Microorganisms (GCM) 10K type strain sequencing project: providing services to taxonomists for standard genome sequencing and annotation.</title>
        <authorList>
            <consortium name="The Broad Institute Genomics Platform"/>
            <consortium name="The Broad Institute Genome Sequencing Center for Infectious Disease"/>
            <person name="Wu L."/>
            <person name="Ma J."/>
        </authorList>
    </citation>
    <scope>NUCLEOTIDE SEQUENCE [LARGE SCALE GENOMIC DNA]</scope>
    <source>
        <strain evidence="3">JCM 17110</strain>
    </source>
</reference>
<keyword evidence="1" id="KW-1133">Transmembrane helix</keyword>
<organism evidence="2 3">
    <name type="scientific">Zobellella aerophila</name>
    <dbReference type="NCBI Taxonomy" id="870480"/>
    <lineage>
        <taxon>Bacteria</taxon>
        <taxon>Pseudomonadati</taxon>
        <taxon>Pseudomonadota</taxon>
        <taxon>Gammaproteobacteria</taxon>
        <taxon>Aeromonadales</taxon>
        <taxon>Aeromonadaceae</taxon>
        <taxon>Zobellella</taxon>
    </lineage>
</organism>
<protein>
    <submittedName>
        <fullName evidence="2">Uncharacterized protein</fullName>
    </submittedName>
</protein>
<sequence length="45" mass="4904">MESLAGEIADLFVDGVYTGYSLAAFAMGYGTSFLITFFKKLSEKI</sequence>
<comment type="caution">
    <text evidence="2">The sequence shown here is derived from an EMBL/GenBank/DDBJ whole genome shotgun (WGS) entry which is preliminary data.</text>
</comment>
<keyword evidence="3" id="KW-1185">Reference proteome</keyword>